<keyword evidence="1" id="KW-0560">Oxidoreductase</keyword>
<dbReference type="Pfam" id="PF08240">
    <property type="entry name" value="ADH_N"/>
    <property type="match status" value="1"/>
</dbReference>
<dbReference type="InterPro" id="IPR020843">
    <property type="entry name" value="ER"/>
</dbReference>
<dbReference type="FunCoup" id="A0A2P6MW50">
    <property type="interactions" value="209"/>
</dbReference>
<sequence>MKAAAIHKWNDAPQLTDVAAPAAPTGNDVLVRVVYSSINPLDWKLASGLMAIPGLPTSWPKHFGQDLSGEVIAVGPSVTHFKVGDHVYGTTSNGPKGSGAHAERVVCNDSSIAHKPKNISHQEAASIPLAALTAYGSIFGSGHLTAGQSVLILGASGGVGHLGVQIAKAKGAKVYASCGTDKVDYVKGLGADQVVDYKTEKLNEKLKGKEIDVLFDCIGAKRERELAFPLLKRGGIAVTINPIDDTTGQSFIFQVANSLKDFTWGNLQHYYYNRSLFKLYFFTPNNTREQLEEVSKMVEEGKVKTEVAQVFPLSQVGEAFKKSKEGRTKGKIVIEVSK</sequence>
<dbReference type="PROSITE" id="PS01162">
    <property type="entry name" value="QOR_ZETA_CRYSTAL"/>
    <property type="match status" value="1"/>
</dbReference>
<dbReference type="InterPro" id="IPR002364">
    <property type="entry name" value="Quin_OxRdtase/zeta-crystal_CS"/>
</dbReference>
<dbReference type="STRING" id="1890364.A0A2P6MW50"/>
<dbReference type="GO" id="GO:0008270">
    <property type="term" value="F:zinc ion binding"/>
    <property type="evidence" value="ECO:0007669"/>
    <property type="project" value="InterPro"/>
</dbReference>
<dbReference type="PANTHER" id="PTHR11695">
    <property type="entry name" value="ALCOHOL DEHYDROGENASE RELATED"/>
    <property type="match status" value="1"/>
</dbReference>
<comment type="caution">
    <text evidence="3">The sequence shown here is derived from an EMBL/GenBank/DDBJ whole genome shotgun (WGS) entry which is preliminary data.</text>
</comment>
<dbReference type="OrthoDB" id="17092at2759"/>
<proteinExistence type="predicted"/>
<dbReference type="Gene3D" id="3.40.50.720">
    <property type="entry name" value="NAD(P)-binding Rossmann-like Domain"/>
    <property type="match status" value="1"/>
</dbReference>
<dbReference type="SUPFAM" id="SSF50129">
    <property type="entry name" value="GroES-like"/>
    <property type="match status" value="1"/>
</dbReference>
<dbReference type="AlphaFoldDB" id="A0A2P6MW50"/>
<dbReference type="InterPro" id="IPR036291">
    <property type="entry name" value="NAD(P)-bd_dom_sf"/>
</dbReference>
<protein>
    <submittedName>
        <fullName evidence="3">Alcohol dehydrogenase</fullName>
    </submittedName>
</protein>
<dbReference type="Proteomes" id="UP000241769">
    <property type="component" value="Unassembled WGS sequence"/>
</dbReference>
<dbReference type="Gene3D" id="3.90.180.10">
    <property type="entry name" value="Medium-chain alcohol dehydrogenases, catalytic domain"/>
    <property type="match status" value="1"/>
</dbReference>
<dbReference type="InterPro" id="IPR013154">
    <property type="entry name" value="ADH-like_N"/>
</dbReference>
<dbReference type="InParanoid" id="A0A2P6MW50"/>
<dbReference type="InterPro" id="IPR011032">
    <property type="entry name" value="GroES-like_sf"/>
</dbReference>
<gene>
    <name evidence="3" type="ORF">PROFUN_01654</name>
</gene>
<dbReference type="InterPro" id="IPR050700">
    <property type="entry name" value="YIM1/Zinc_Alcohol_DH_Fams"/>
</dbReference>
<reference evidence="3 4" key="1">
    <citation type="journal article" date="2018" name="Genome Biol. Evol.">
        <title>Multiple Roots of Fruiting Body Formation in Amoebozoa.</title>
        <authorList>
            <person name="Hillmann F."/>
            <person name="Forbes G."/>
            <person name="Novohradska S."/>
            <person name="Ferling I."/>
            <person name="Riege K."/>
            <person name="Groth M."/>
            <person name="Westermann M."/>
            <person name="Marz M."/>
            <person name="Spaller T."/>
            <person name="Winckler T."/>
            <person name="Schaap P."/>
            <person name="Glockner G."/>
        </authorList>
    </citation>
    <scope>NUCLEOTIDE SEQUENCE [LARGE SCALE GENOMIC DNA]</scope>
    <source>
        <strain evidence="3 4">Jena</strain>
    </source>
</reference>
<dbReference type="SUPFAM" id="SSF51735">
    <property type="entry name" value="NAD(P)-binding Rossmann-fold domains"/>
    <property type="match status" value="1"/>
</dbReference>
<evidence type="ECO:0000313" key="3">
    <source>
        <dbReference type="EMBL" id="PRP75938.1"/>
    </source>
</evidence>
<evidence type="ECO:0000259" key="2">
    <source>
        <dbReference type="SMART" id="SM00829"/>
    </source>
</evidence>
<dbReference type="Pfam" id="PF13602">
    <property type="entry name" value="ADH_zinc_N_2"/>
    <property type="match status" value="1"/>
</dbReference>
<dbReference type="PANTHER" id="PTHR11695:SF294">
    <property type="entry name" value="RETICULON-4-INTERACTING PROTEIN 1, MITOCHONDRIAL"/>
    <property type="match status" value="1"/>
</dbReference>
<evidence type="ECO:0000313" key="4">
    <source>
        <dbReference type="Proteomes" id="UP000241769"/>
    </source>
</evidence>
<keyword evidence="4" id="KW-1185">Reference proteome</keyword>
<dbReference type="SMART" id="SM00829">
    <property type="entry name" value="PKS_ER"/>
    <property type="match status" value="1"/>
</dbReference>
<dbReference type="EMBL" id="MDYQ01000353">
    <property type="protein sequence ID" value="PRP75938.1"/>
    <property type="molecule type" value="Genomic_DNA"/>
</dbReference>
<dbReference type="GO" id="GO:0016491">
    <property type="term" value="F:oxidoreductase activity"/>
    <property type="evidence" value="ECO:0007669"/>
    <property type="project" value="UniProtKB-KW"/>
</dbReference>
<feature type="domain" description="Enoyl reductase (ER)" evidence="2">
    <location>
        <begin position="8"/>
        <end position="334"/>
    </location>
</feature>
<dbReference type="CDD" id="cd05289">
    <property type="entry name" value="MDR_like_2"/>
    <property type="match status" value="1"/>
</dbReference>
<evidence type="ECO:0000256" key="1">
    <source>
        <dbReference type="ARBA" id="ARBA00023002"/>
    </source>
</evidence>
<organism evidence="3 4">
    <name type="scientific">Planoprotostelium fungivorum</name>
    <dbReference type="NCBI Taxonomy" id="1890364"/>
    <lineage>
        <taxon>Eukaryota</taxon>
        <taxon>Amoebozoa</taxon>
        <taxon>Evosea</taxon>
        <taxon>Variosea</taxon>
        <taxon>Cavosteliida</taxon>
        <taxon>Cavosteliaceae</taxon>
        <taxon>Planoprotostelium</taxon>
    </lineage>
</organism>
<accession>A0A2P6MW50</accession>
<name>A0A2P6MW50_9EUKA</name>